<dbReference type="GO" id="GO:0009100">
    <property type="term" value="P:glycoprotein metabolic process"/>
    <property type="evidence" value="ECO:0007669"/>
    <property type="project" value="UniProtKB-ARBA"/>
</dbReference>
<evidence type="ECO:0000259" key="1">
    <source>
        <dbReference type="Pfam" id="PF04991"/>
    </source>
</evidence>
<dbReference type="EMBL" id="CAXITT010000243">
    <property type="protein sequence ID" value="CAL1536911.1"/>
    <property type="molecule type" value="Genomic_DNA"/>
</dbReference>
<dbReference type="InterPro" id="IPR007074">
    <property type="entry name" value="LicD/FKTN/FKRP_NTP_transf"/>
</dbReference>
<dbReference type="PANTHER" id="PTHR43404">
    <property type="entry name" value="LIPOPOLYSACCHARIDE CHOLINEPHOSPHOTRANSFERASE LICD"/>
    <property type="match status" value="1"/>
</dbReference>
<dbReference type="AlphaFoldDB" id="A0AAV2HVF3"/>
<organism evidence="2 3">
    <name type="scientific">Lymnaea stagnalis</name>
    <name type="common">Great pond snail</name>
    <name type="synonym">Helix stagnalis</name>
    <dbReference type="NCBI Taxonomy" id="6523"/>
    <lineage>
        <taxon>Eukaryota</taxon>
        <taxon>Metazoa</taxon>
        <taxon>Spiralia</taxon>
        <taxon>Lophotrochozoa</taxon>
        <taxon>Mollusca</taxon>
        <taxon>Gastropoda</taxon>
        <taxon>Heterobranchia</taxon>
        <taxon>Euthyneura</taxon>
        <taxon>Panpulmonata</taxon>
        <taxon>Hygrophila</taxon>
        <taxon>Lymnaeoidea</taxon>
        <taxon>Lymnaeidae</taxon>
        <taxon>Lymnaea</taxon>
    </lineage>
</organism>
<sequence>RFLPVLNQTQKLEILYLFKVLSAALDSVGVKYFLVAGSLLGLNRHGGIVPWDDDLDISVSLDAWRLVKKALSCIEGFALNKLHPGHWKLHYNGRYYPFVDIFFCRMDESYVWAATSYTRRTYIYPTRFVFPLGESIFEGMKFPVPHDSLSIARRIYEYDICFVHQGHMKGKTSTNDGYPPGYSITRVPCKDLSYMYKFY</sequence>
<reference evidence="2 3" key="1">
    <citation type="submission" date="2024-04" db="EMBL/GenBank/DDBJ databases">
        <authorList>
            <consortium name="Genoscope - CEA"/>
            <person name="William W."/>
        </authorList>
    </citation>
    <scope>NUCLEOTIDE SEQUENCE [LARGE SCALE GENOMIC DNA]</scope>
</reference>
<proteinExistence type="predicted"/>
<feature type="non-terminal residue" evidence="2">
    <location>
        <position position="1"/>
    </location>
</feature>
<protein>
    <recommendedName>
        <fullName evidence="1">LicD/FKTN/FKRP nucleotidyltransferase domain-containing protein</fullName>
    </recommendedName>
</protein>
<gene>
    <name evidence="2" type="ORF">GSLYS_00010824001</name>
</gene>
<keyword evidence="3" id="KW-1185">Reference proteome</keyword>
<accession>A0AAV2HVF3</accession>
<name>A0AAV2HVF3_LYMST</name>
<evidence type="ECO:0000313" key="2">
    <source>
        <dbReference type="EMBL" id="CAL1536911.1"/>
    </source>
</evidence>
<comment type="caution">
    <text evidence="2">The sequence shown here is derived from an EMBL/GenBank/DDBJ whole genome shotgun (WGS) entry which is preliminary data.</text>
</comment>
<dbReference type="Pfam" id="PF04991">
    <property type="entry name" value="LicD"/>
    <property type="match status" value="1"/>
</dbReference>
<dbReference type="InterPro" id="IPR052942">
    <property type="entry name" value="LPS_cholinephosphotransferase"/>
</dbReference>
<dbReference type="Proteomes" id="UP001497497">
    <property type="component" value="Unassembled WGS sequence"/>
</dbReference>
<feature type="domain" description="LicD/FKTN/FKRP nucleotidyltransferase" evidence="1">
    <location>
        <begin position="29"/>
        <end position="61"/>
    </location>
</feature>
<evidence type="ECO:0000313" key="3">
    <source>
        <dbReference type="Proteomes" id="UP001497497"/>
    </source>
</evidence>
<dbReference type="PANTHER" id="PTHR43404:SF2">
    <property type="entry name" value="LIPOPOLYSACCHARIDE CHOLINEPHOSPHOTRANSFERASE LICD"/>
    <property type="match status" value="1"/>
</dbReference>